<evidence type="ECO:0000256" key="18">
    <source>
        <dbReference type="ARBA" id="ARBA00029719"/>
    </source>
</evidence>
<dbReference type="InterPro" id="IPR023214">
    <property type="entry name" value="HAD_sf"/>
</dbReference>
<dbReference type="InterPro" id="IPR001757">
    <property type="entry name" value="P_typ_ATPase"/>
</dbReference>
<dbReference type="NCBIfam" id="TIGR01525">
    <property type="entry name" value="ATPase-IB_hvy"/>
    <property type="match status" value="1"/>
</dbReference>
<dbReference type="InterPro" id="IPR023298">
    <property type="entry name" value="ATPase_P-typ_TM_dom_sf"/>
</dbReference>
<dbReference type="Proteomes" id="UP000095413">
    <property type="component" value="Unassembled WGS sequence"/>
</dbReference>
<keyword evidence="6 21" id="KW-0812">Transmembrane</keyword>
<evidence type="ECO:0000256" key="10">
    <source>
        <dbReference type="ARBA" id="ARBA00022796"/>
    </source>
</evidence>
<evidence type="ECO:0000256" key="6">
    <source>
        <dbReference type="ARBA" id="ARBA00022692"/>
    </source>
</evidence>
<dbReference type="Gene3D" id="3.40.1110.10">
    <property type="entry name" value="Calcium-transporting ATPase, cytoplasmic domain N"/>
    <property type="match status" value="1"/>
</dbReference>
<feature type="transmembrane region" description="Helical" evidence="21">
    <location>
        <begin position="763"/>
        <end position="784"/>
    </location>
</feature>
<dbReference type="PROSITE" id="PS01047">
    <property type="entry name" value="HMA_1"/>
    <property type="match status" value="2"/>
</dbReference>
<dbReference type="InterPro" id="IPR023299">
    <property type="entry name" value="ATPase_P-typ_cyto_dom_N"/>
</dbReference>
<evidence type="ECO:0000256" key="2">
    <source>
        <dbReference type="ARBA" id="ARBA00006024"/>
    </source>
</evidence>
<protein>
    <recommendedName>
        <fullName evidence="4">Copper-exporting P-type ATPase</fullName>
        <ecNumber evidence="3">7.2.2.8</ecNumber>
    </recommendedName>
    <alternativeName>
        <fullName evidence="18">Copper-exporting P-type ATPase A</fullName>
    </alternativeName>
    <alternativeName>
        <fullName evidence="19">Cu(+)-exporting ATPase</fullName>
    </alternativeName>
</protein>
<evidence type="ECO:0000256" key="11">
    <source>
        <dbReference type="ARBA" id="ARBA00022840"/>
    </source>
</evidence>
<evidence type="ECO:0000313" key="23">
    <source>
        <dbReference type="EMBL" id="CUP73699.1"/>
    </source>
</evidence>
<keyword evidence="21" id="KW-1003">Cell membrane</keyword>
<evidence type="ECO:0000256" key="5">
    <source>
        <dbReference type="ARBA" id="ARBA00022448"/>
    </source>
</evidence>
<dbReference type="InterPro" id="IPR017969">
    <property type="entry name" value="Heavy-metal-associated_CS"/>
</dbReference>
<keyword evidence="10" id="KW-0187">Copper transport</keyword>
<evidence type="ECO:0000256" key="8">
    <source>
        <dbReference type="ARBA" id="ARBA00022737"/>
    </source>
</evidence>
<dbReference type="FunFam" id="2.70.150.10:FF:000002">
    <property type="entry name" value="Copper-transporting ATPase 1, putative"/>
    <property type="match status" value="1"/>
</dbReference>
<dbReference type="PRINTS" id="PR00119">
    <property type="entry name" value="CATATPASE"/>
</dbReference>
<dbReference type="SFLD" id="SFLDS00003">
    <property type="entry name" value="Haloacid_Dehalogenase"/>
    <property type="match status" value="1"/>
</dbReference>
<dbReference type="AlphaFoldDB" id="A0A174QU46"/>
<feature type="domain" description="HMA" evidence="22">
    <location>
        <begin position="33"/>
        <end position="99"/>
    </location>
</feature>
<keyword evidence="14 21" id="KW-1133">Transmembrane helix</keyword>
<dbReference type="PROSITE" id="PS50846">
    <property type="entry name" value="HMA_2"/>
    <property type="match status" value="2"/>
</dbReference>
<dbReference type="PROSITE" id="PS00154">
    <property type="entry name" value="ATPASE_E1_E2"/>
    <property type="match status" value="1"/>
</dbReference>
<name>A0A174QU46_9FIRM</name>
<dbReference type="InterPro" id="IPR006122">
    <property type="entry name" value="HMA_Cu_ion-bd"/>
</dbReference>
<evidence type="ECO:0000256" key="7">
    <source>
        <dbReference type="ARBA" id="ARBA00022723"/>
    </source>
</evidence>
<dbReference type="EC" id="7.2.2.8" evidence="3"/>
<organism evidence="23 24">
    <name type="scientific">Blautia obeum</name>
    <dbReference type="NCBI Taxonomy" id="40520"/>
    <lineage>
        <taxon>Bacteria</taxon>
        <taxon>Bacillati</taxon>
        <taxon>Bacillota</taxon>
        <taxon>Clostridia</taxon>
        <taxon>Lachnospirales</taxon>
        <taxon>Lachnospiraceae</taxon>
        <taxon>Blautia</taxon>
    </lineage>
</organism>
<accession>A0A174QU46</accession>
<dbReference type="SUPFAM" id="SSF81653">
    <property type="entry name" value="Calcium ATPase, transduction domain A"/>
    <property type="match status" value="1"/>
</dbReference>
<dbReference type="InterPro" id="IPR027256">
    <property type="entry name" value="P-typ_ATPase_IB"/>
</dbReference>
<evidence type="ECO:0000256" key="3">
    <source>
        <dbReference type="ARBA" id="ARBA00012517"/>
    </source>
</evidence>
<dbReference type="PANTHER" id="PTHR43520">
    <property type="entry name" value="ATP7, ISOFORM B"/>
    <property type="match status" value="1"/>
</dbReference>
<keyword evidence="15" id="KW-0186">Copper</keyword>
<keyword evidence="12" id="KW-0460">Magnesium</keyword>
<dbReference type="SFLD" id="SFLDF00027">
    <property type="entry name" value="p-type_atpase"/>
    <property type="match status" value="1"/>
</dbReference>
<dbReference type="SUPFAM" id="SSF56784">
    <property type="entry name" value="HAD-like"/>
    <property type="match status" value="1"/>
</dbReference>
<dbReference type="InterPro" id="IPR044492">
    <property type="entry name" value="P_typ_ATPase_HD_dom"/>
</dbReference>
<dbReference type="GO" id="GO:0016887">
    <property type="term" value="F:ATP hydrolysis activity"/>
    <property type="evidence" value="ECO:0007669"/>
    <property type="project" value="InterPro"/>
</dbReference>
<feature type="transmembrane region" description="Helical" evidence="21">
    <location>
        <begin position="395"/>
        <end position="417"/>
    </location>
</feature>
<dbReference type="InterPro" id="IPR036412">
    <property type="entry name" value="HAD-like_sf"/>
</dbReference>
<evidence type="ECO:0000256" key="21">
    <source>
        <dbReference type="RuleBase" id="RU362081"/>
    </source>
</evidence>
<evidence type="ECO:0000256" key="15">
    <source>
        <dbReference type="ARBA" id="ARBA00023008"/>
    </source>
</evidence>
<dbReference type="InterPro" id="IPR059000">
    <property type="entry name" value="ATPase_P-type_domA"/>
</dbReference>
<dbReference type="Pfam" id="PF00403">
    <property type="entry name" value="HMA"/>
    <property type="match status" value="2"/>
</dbReference>
<dbReference type="NCBIfam" id="TIGR01511">
    <property type="entry name" value="ATPase-IB1_Cu"/>
    <property type="match status" value="1"/>
</dbReference>
<evidence type="ECO:0000313" key="24">
    <source>
        <dbReference type="Proteomes" id="UP000095413"/>
    </source>
</evidence>
<dbReference type="GO" id="GO:0043682">
    <property type="term" value="F:P-type divalent copper transporter activity"/>
    <property type="evidence" value="ECO:0007669"/>
    <property type="project" value="TreeGrafter"/>
</dbReference>
<dbReference type="GO" id="GO:0005524">
    <property type="term" value="F:ATP binding"/>
    <property type="evidence" value="ECO:0007669"/>
    <property type="project" value="UniProtKB-UniRule"/>
</dbReference>
<feature type="transmembrane region" description="Helical" evidence="21">
    <location>
        <begin position="737"/>
        <end position="757"/>
    </location>
</feature>
<dbReference type="FunFam" id="3.30.70.100:FF:000001">
    <property type="entry name" value="ATPase copper transporting beta"/>
    <property type="match status" value="1"/>
</dbReference>
<sequence>MERTKRKSSVYNDCVPYGGRVPNFKEKEGMKLKKEQFDVTGMTCSACSARIEKSVSKLPGIKEVSVNLLKNSMVASYDESILDTSGIIQAVEKAGYGAIPKTLAQSGSKPAVAAGKPEISTAQKDHKQMKQRLLLSAVFTIPLFYISMGHMMGWPLPAFLLGMENAMSFAFTQFLLLIPVVFVNFKYYKMGFKTLLHGSPNMDSLIAIGSSAAIIYGIYAIYKIGIGFGHGDMETVHSFMMDLYFESAGMILTLITLGKTLEARAKGKTSDAITKLMNLAPKTAVVERNGQEITIPVEEVQAGETLIVKAGEAVPVDGVVVEGASSVDESALTGESIPVEKHIGDKVIGATLNKSGYFKMQATKVGDDTTLSQIVHLVDEATSSKAPIAKLADRVSGVFVPVVISIALVSAIIWLLLGYGFEFALSIGISILVISCPCALGLATPTAIMVGTGKGAANGILIKSAEALETAHNINTVVLDKTGTITEGTPSVTNLLCRDGIGQNELLQIAASLEKLSEHPLAESIVKEAENERISFLPVENFRQVPGQGIIGEIENEICFAGNRRLLEANGISGGVLQSLGDAMAEEGKTPLFFARGKELMGVIAVADVVKPTSRQAVQELSGMGIEVVMLTGDNRKTAEAIQRQVGVNRVVAEVFPQDKEKEIRRLQDSGKKVTMVGDGINDAPALARADVGIAIGAGTDIAIESADIVLMKSDLLDVSTAIQLSKAVIRNIKQNLFWAFIYNIIGIPVAAGLFYLPFGLKLNPMIGAFAMSFSSVFVVSNALRLRWFKAKHTSHENTDMEFRQENDKKENKGASQMEKVLNIEGMVCMNCVKHVEKALRELAGISEVTVSLAEKSARIQLNGDVSDAMLKEAVEDAGYQLISIQ</sequence>
<dbReference type="NCBIfam" id="TIGR00003">
    <property type="entry name" value="copper ion binding protein"/>
    <property type="match status" value="2"/>
</dbReference>
<dbReference type="Pfam" id="PF00122">
    <property type="entry name" value="E1-E2_ATPase"/>
    <property type="match status" value="1"/>
</dbReference>
<dbReference type="Gene3D" id="3.30.70.100">
    <property type="match status" value="2"/>
</dbReference>
<dbReference type="Gene3D" id="3.40.50.1000">
    <property type="entry name" value="HAD superfamily/HAD-like"/>
    <property type="match status" value="1"/>
</dbReference>
<dbReference type="GO" id="GO:0005886">
    <property type="term" value="C:plasma membrane"/>
    <property type="evidence" value="ECO:0007669"/>
    <property type="project" value="UniProtKB-SubCell"/>
</dbReference>
<dbReference type="EMBL" id="CZBA01000014">
    <property type="protein sequence ID" value="CUP73699.1"/>
    <property type="molecule type" value="Genomic_DNA"/>
</dbReference>
<evidence type="ECO:0000256" key="4">
    <source>
        <dbReference type="ARBA" id="ARBA00015102"/>
    </source>
</evidence>
<dbReference type="InterPro" id="IPR018303">
    <property type="entry name" value="ATPase_P-typ_P_site"/>
</dbReference>
<dbReference type="GO" id="GO:0055070">
    <property type="term" value="P:copper ion homeostasis"/>
    <property type="evidence" value="ECO:0007669"/>
    <property type="project" value="TreeGrafter"/>
</dbReference>
<dbReference type="InterPro" id="IPR008250">
    <property type="entry name" value="ATPase_P-typ_transduc_dom_A_sf"/>
</dbReference>
<keyword evidence="7 21" id="KW-0479">Metal-binding</keyword>
<keyword evidence="23" id="KW-0378">Hydrolase</keyword>
<keyword evidence="8" id="KW-0677">Repeat</keyword>
<evidence type="ECO:0000256" key="20">
    <source>
        <dbReference type="ARBA" id="ARBA00049289"/>
    </source>
</evidence>
<comment type="subcellular location">
    <subcellularLocation>
        <location evidence="1">Cell membrane</location>
        <topology evidence="1">Multi-pass membrane protein</topology>
    </subcellularLocation>
</comment>
<feature type="transmembrane region" description="Helical" evidence="21">
    <location>
        <begin position="423"/>
        <end position="444"/>
    </location>
</feature>
<dbReference type="FunFam" id="3.30.70.100:FF:000005">
    <property type="entry name" value="Copper-exporting P-type ATPase A"/>
    <property type="match status" value="1"/>
</dbReference>
<dbReference type="GO" id="GO:0140581">
    <property type="term" value="F:P-type monovalent copper transporter activity"/>
    <property type="evidence" value="ECO:0007669"/>
    <property type="project" value="UniProtKB-EC"/>
</dbReference>
<dbReference type="FunFam" id="3.40.50.1000:FF:000333">
    <property type="entry name" value="Copper-transporting ATPase 2"/>
    <property type="match status" value="1"/>
</dbReference>
<dbReference type="InterPro" id="IPR006121">
    <property type="entry name" value="HMA_dom"/>
</dbReference>
<evidence type="ECO:0000256" key="9">
    <source>
        <dbReference type="ARBA" id="ARBA00022741"/>
    </source>
</evidence>
<feature type="transmembrane region" description="Helical" evidence="21">
    <location>
        <begin position="236"/>
        <end position="258"/>
    </location>
</feature>
<reference evidence="23 24" key="1">
    <citation type="submission" date="2015-09" db="EMBL/GenBank/DDBJ databases">
        <authorList>
            <consortium name="Pathogen Informatics"/>
        </authorList>
    </citation>
    <scope>NUCLEOTIDE SEQUENCE [LARGE SCALE GENOMIC DNA]</scope>
    <source>
        <strain evidence="23 24">2789STDY5834921</strain>
    </source>
</reference>
<keyword evidence="13" id="KW-1278">Translocase</keyword>
<keyword evidence="17 21" id="KW-0472">Membrane</keyword>
<evidence type="ECO:0000259" key="22">
    <source>
        <dbReference type="PROSITE" id="PS50846"/>
    </source>
</evidence>
<dbReference type="SUPFAM" id="SSF55008">
    <property type="entry name" value="HMA, heavy metal-associated domain"/>
    <property type="match status" value="2"/>
</dbReference>
<dbReference type="CDD" id="cd02094">
    <property type="entry name" value="P-type_ATPase_Cu-like"/>
    <property type="match status" value="1"/>
</dbReference>
<dbReference type="Gene3D" id="2.70.150.10">
    <property type="entry name" value="Calcium-transporting ATPase, cytoplasmic transduction domain A"/>
    <property type="match status" value="1"/>
</dbReference>
<dbReference type="SUPFAM" id="SSF81665">
    <property type="entry name" value="Calcium ATPase, transmembrane domain M"/>
    <property type="match status" value="1"/>
</dbReference>
<keyword evidence="11 21" id="KW-0067">ATP-binding</keyword>
<feature type="transmembrane region" description="Helical" evidence="21">
    <location>
        <begin position="133"/>
        <end position="154"/>
    </location>
</feature>
<evidence type="ECO:0000256" key="16">
    <source>
        <dbReference type="ARBA" id="ARBA00023065"/>
    </source>
</evidence>
<comment type="catalytic activity">
    <reaction evidence="20">
        <text>Cu(+)(in) + ATP + H2O = Cu(+)(out) + ADP + phosphate + H(+)</text>
        <dbReference type="Rhea" id="RHEA:25792"/>
        <dbReference type="ChEBI" id="CHEBI:15377"/>
        <dbReference type="ChEBI" id="CHEBI:15378"/>
        <dbReference type="ChEBI" id="CHEBI:30616"/>
        <dbReference type="ChEBI" id="CHEBI:43474"/>
        <dbReference type="ChEBI" id="CHEBI:49552"/>
        <dbReference type="ChEBI" id="CHEBI:456216"/>
        <dbReference type="EC" id="7.2.2.8"/>
    </reaction>
</comment>
<keyword evidence="9 21" id="KW-0547">Nucleotide-binding</keyword>
<feature type="transmembrane region" description="Helical" evidence="21">
    <location>
        <begin position="205"/>
        <end position="224"/>
    </location>
</feature>
<dbReference type="GO" id="GO:0005507">
    <property type="term" value="F:copper ion binding"/>
    <property type="evidence" value="ECO:0007669"/>
    <property type="project" value="InterPro"/>
</dbReference>
<evidence type="ECO:0000256" key="19">
    <source>
        <dbReference type="ARBA" id="ARBA00033239"/>
    </source>
</evidence>
<evidence type="ECO:0000256" key="17">
    <source>
        <dbReference type="ARBA" id="ARBA00023136"/>
    </source>
</evidence>
<evidence type="ECO:0000256" key="12">
    <source>
        <dbReference type="ARBA" id="ARBA00022842"/>
    </source>
</evidence>
<keyword evidence="16" id="KW-0406">Ion transport</keyword>
<dbReference type="CDD" id="cd00371">
    <property type="entry name" value="HMA"/>
    <property type="match status" value="2"/>
</dbReference>
<comment type="similarity">
    <text evidence="2 21">Belongs to the cation transport ATPase (P-type) (TC 3.A.3) family. Type IB subfamily.</text>
</comment>
<dbReference type="InterPro" id="IPR036163">
    <property type="entry name" value="HMA_dom_sf"/>
</dbReference>
<evidence type="ECO:0000256" key="13">
    <source>
        <dbReference type="ARBA" id="ARBA00022967"/>
    </source>
</evidence>
<feature type="transmembrane region" description="Helical" evidence="21">
    <location>
        <begin position="166"/>
        <end position="185"/>
    </location>
</feature>
<dbReference type="PRINTS" id="PR00943">
    <property type="entry name" value="CUATPASE"/>
</dbReference>
<gene>
    <name evidence="23" type="primary">copA_2</name>
    <name evidence="23" type="ORF">ERS852533_02365</name>
</gene>
<keyword evidence="5" id="KW-0813">Transport</keyword>
<dbReference type="SFLD" id="SFLDG00002">
    <property type="entry name" value="C1.7:_P-type_atpase_like"/>
    <property type="match status" value="1"/>
</dbReference>
<feature type="domain" description="HMA" evidence="22">
    <location>
        <begin position="818"/>
        <end position="883"/>
    </location>
</feature>
<dbReference type="Pfam" id="PF00702">
    <property type="entry name" value="Hydrolase"/>
    <property type="match status" value="1"/>
</dbReference>
<evidence type="ECO:0000256" key="1">
    <source>
        <dbReference type="ARBA" id="ARBA00004651"/>
    </source>
</evidence>
<proteinExistence type="inferred from homology"/>
<dbReference type="NCBIfam" id="TIGR01494">
    <property type="entry name" value="ATPase_P-type"/>
    <property type="match status" value="1"/>
</dbReference>
<dbReference type="PANTHER" id="PTHR43520:SF8">
    <property type="entry name" value="P-TYPE CU(+) TRANSPORTER"/>
    <property type="match status" value="1"/>
</dbReference>
<evidence type="ECO:0000256" key="14">
    <source>
        <dbReference type="ARBA" id="ARBA00022989"/>
    </source>
</evidence>